<feature type="domain" description="DDE Tnp4" evidence="8">
    <location>
        <begin position="152"/>
        <end position="307"/>
    </location>
</feature>
<sequence>MDSVALWMEDEEIIEERITRRCIRNEFNIMELSQKSFIQNFRLSKEAFDYVLRGITEELTVPIRSTAINPAIKLAATLKFLGQGGYQHQIGQDRFAGLAQSTTSKCIAEVLNAIEKTMCPKHIKFEMNSQEKRDAKNYFYSKFGLPGIIGAVDGTHIQMVRPVKDEHLFFNRKLKHSVNAMVICDHNMYIRAVNGVYGGAAHDAHVWSLSKERQYMLSNYQNGDKSSWLIGDSGYPLEPWLLTPYRNAEENSLESLYNEKFTKARSIIERVFGILKSRFRCLLAGRELHYAPKKVVKILNVCCALHNICLIYNVEAPTVIETNEERSSFALPNGDQNEFSRIAQTIRDRIKISLRS</sequence>
<comment type="subcellular location">
    <subcellularLocation>
        <location evidence="2">Nucleus</location>
    </subcellularLocation>
</comment>
<evidence type="ECO:0000259" key="8">
    <source>
        <dbReference type="Pfam" id="PF13359"/>
    </source>
</evidence>
<dbReference type="PANTHER" id="PTHR22930:SF289">
    <property type="entry name" value="DDE TNP4 DOMAIN-CONTAINING PROTEIN-RELATED"/>
    <property type="match status" value="1"/>
</dbReference>
<keyword evidence="6" id="KW-0378">Hydrolase</keyword>
<keyword evidence="9" id="KW-1185">Reference proteome</keyword>
<dbReference type="Proteomes" id="UP001652620">
    <property type="component" value="Chromosome 3"/>
</dbReference>
<evidence type="ECO:0000313" key="9">
    <source>
        <dbReference type="Proteomes" id="UP001652620"/>
    </source>
</evidence>
<evidence type="ECO:0000256" key="6">
    <source>
        <dbReference type="ARBA" id="ARBA00022801"/>
    </source>
</evidence>
<comment type="cofactor">
    <cofactor evidence="1">
        <name>a divalent metal cation</name>
        <dbReference type="ChEBI" id="CHEBI:60240"/>
    </cofactor>
</comment>
<comment type="similarity">
    <text evidence="3">Belongs to the HARBI1 family.</text>
</comment>
<dbReference type="InterPro" id="IPR027806">
    <property type="entry name" value="HARBI1_dom"/>
</dbReference>
<keyword evidence="5" id="KW-0479">Metal-binding</keyword>
<dbReference type="PANTHER" id="PTHR22930">
    <property type="match status" value="1"/>
</dbReference>
<dbReference type="GeneID" id="125777769"/>
<organism evidence="9 10">
    <name type="scientific">Bactrocera dorsalis</name>
    <name type="common">Oriental fruit fly</name>
    <name type="synonym">Dacus dorsalis</name>
    <dbReference type="NCBI Taxonomy" id="27457"/>
    <lineage>
        <taxon>Eukaryota</taxon>
        <taxon>Metazoa</taxon>
        <taxon>Ecdysozoa</taxon>
        <taxon>Arthropoda</taxon>
        <taxon>Hexapoda</taxon>
        <taxon>Insecta</taxon>
        <taxon>Pterygota</taxon>
        <taxon>Neoptera</taxon>
        <taxon>Endopterygota</taxon>
        <taxon>Diptera</taxon>
        <taxon>Brachycera</taxon>
        <taxon>Muscomorpha</taxon>
        <taxon>Tephritoidea</taxon>
        <taxon>Tephritidae</taxon>
        <taxon>Bactrocera</taxon>
        <taxon>Bactrocera</taxon>
    </lineage>
</organism>
<gene>
    <name evidence="10" type="primary">LOC125777769</name>
</gene>
<evidence type="ECO:0000256" key="3">
    <source>
        <dbReference type="ARBA" id="ARBA00006958"/>
    </source>
</evidence>
<evidence type="ECO:0000256" key="7">
    <source>
        <dbReference type="ARBA" id="ARBA00023242"/>
    </source>
</evidence>
<dbReference type="InterPro" id="IPR045249">
    <property type="entry name" value="HARBI1-like"/>
</dbReference>
<evidence type="ECO:0000256" key="5">
    <source>
        <dbReference type="ARBA" id="ARBA00022723"/>
    </source>
</evidence>
<name>A0ABM3JJ89_BACDO</name>
<reference evidence="10" key="1">
    <citation type="submission" date="2025-08" db="UniProtKB">
        <authorList>
            <consortium name="RefSeq"/>
        </authorList>
    </citation>
    <scope>IDENTIFICATION</scope>
    <source>
        <tissue evidence="10">Adult</tissue>
    </source>
</reference>
<keyword evidence="4" id="KW-0540">Nuclease</keyword>
<dbReference type="Pfam" id="PF13359">
    <property type="entry name" value="DDE_Tnp_4"/>
    <property type="match status" value="1"/>
</dbReference>
<proteinExistence type="inferred from homology"/>
<dbReference type="RefSeq" id="XP_049309277.1">
    <property type="nucleotide sequence ID" value="XM_049453320.1"/>
</dbReference>
<keyword evidence="7" id="KW-0539">Nucleus</keyword>
<evidence type="ECO:0000256" key="1">
    <source>
        <dbReference type="ARBA" id="ARBA00001968"/>
    </source>
</evidence>
<accession>A0ABM3JJ89</accession>
<protein>
    <submittedName>
        <fullName evidence="10">Nuclease HARBI1</fullName>
    </submittedName>
</protein>
<evidence type="ECO:0000256" key="4">
    <source>
        <dbReference type="ARBA" id="ARBA00022722"/>
    </source>
</evidence>
<evidence type="ECO:0000313" key="10">
    <source>
        <dbReference type="RefSeq" id="XP_049309277.1"/>
    </source>
</evidence>
<evidence type="ECO:0000256" key="2">
    <source>
        <dbReference type="ARBA" id="ARBA00004123"/>
    </source>
</evidence>